<name>A0A829Z999_9FIRM</name>
<gene>
    <name evidence="1" type="ORF">IMSAGC017_00575</name>
</gene>
<evidence type="ECO:0000313" key="1">
    <source>
        <dbReference type="EMBL" id="GFI40542.1"/>
    </source>
</evidence>
<sequence length="213" mass="25382">MDKYQQATIFYNKYVRLNDIKKEEFSRLTNKLLSYNYICASRPRDLDDYYKIIADLDLYVSYFALMDYVLENHSVDKVVNLYNLQNYNRYSFKKNESVILLLLRKFYYQKMQEISLLDDITITLQQLHDAINTTGIFGKRINKSELKEVFRVLKRYNIIDLTGNSDDDNAVIIIYPTILYVLPVERLEEIDNILADYQKRGDINEEVSQDEDN</sequence>
<evidence type="ECO:0008006" key="3">
    <source>
        <dbReference type="Google" id="ProtNLM"/>
    </source>
</evidence>
<dbReference type="InterPro" id="IPR025449">
    <property type="entry name" value="JetB"/>
</dbReference>
<proteinExistence type="predicted"/>
<reference evidence="1 2" key="1">
    <citation type="journal article" date="2020" name="Microbiome">
        <title>Single-cell genomics of uncultured bacteria reveals dietary fiber responders in the mouse gut microbiota.</title>
        <authorList>
            <person name="Chijiiwa R."/>
            <person name="Hosokawa M."/>
            <person name="Kogawa M."/>
            <person name="Nishikawa Y."/>
            <person name="Ide K."/>
            <person name="Sakanashi C."/>
            <person name="Takahashi K."/>
            <person name="Takeyama H."/>
        </authorList>
    </citation>
    <scope>NUCLEOTIDE SEQUENCE [LARGE SCALE GENOMIC DNA]</scope>
    <source>
        <strain evidence="1">IMSAGC_017</strain>
    </source>
</reference>
<dbReference type="RefSeq" id="WP_172472039.1">
    <property type="nucleotide sequence ID" value="NZ_BLMI01000059.1"/>
</dbReference>
<dbReference type="Proteomes" id="UP000490821">
    <property type="component" value="Unassembled WGS sequence"/>
</dbReference>
<dbReference type="AlphaFoldDB" id="A0A829Z999"/>
<accession>A0A829Z999</accession>
<organism evidence="1 2">
    <name type="scientific">Thomasclavelia cocleata</name>
    <dbReference type="NCBI Taxonomy" id="69824"/>
    <lineage>
        <taxon>Bacteria</taxon>
        <taxon>Bacillati</taxon>
        <taxon>Bacillota</taxon>
        <taxon>Erysipelotrichia</taxon>
        <taxon>Erysipelotrichales</taxon>
        <taxon>Coprobacillaceae</taxon>
        <taxon>Thomasclavelia</taxon>
    </lineage>
</organism>
<evidence type="ECO:0000313" key="2">
    <source>
        <dbReference type="Proteomes" id="UP000490821"/>
    </source>
</evidence>
<protein>
    <recommendedName>
        <fullName evidence="3">DUF4194 domain-containing protein</fullName>
    </recommendedName>
</protein>
<comment type="caution">
    <text evidence="1">The sequence shown here is derived from an EMBL/GenBank/DDBJ whole genome shotgun (WGS) entry which is preliminary data.</text>
</comment>
<dbReference type="Pfam" id="PF13835">
    <property type="entry name" value="DUF4194"/>
    <property type="match status" value="1"/>
</dbReference>
<dbReference type="EMBL" id="BLMI01000059">
    <property type="protein sequence ID" value="GFI40542.1"/>
    <property type="molecule type" value="Genomic_DNA"/>
</dbReference>